<dbReference type="InterPro" id="IPR046357">
    <property type="entry name" value="PPIase_dom_sf"/>
</dbReference>
<evidence type="ECO:0000256" key="9">
    <source>
        <dbReference type="RuleBase" id="RU003915"/>
    </source>
</evidence>
<dbReference type="InterPro" id="IPR054016">
    <property type="entry name" value="FKBP26_IF"/>
</dbReference>
<name>H2C6N9_9CREN</name>
<dbReference type="SUPFAM" id="SSF54534">
    <property type="entry name" value="FKBP-like"/>
    <property type="match status" value="1"/>
</dbReference>
<keyword evidence="12" id="KW-1185">Reference proteome</keyword>
<keyword evidence="5 8" id="KW-0697">Rotamase</keyword>
<dbReference type="Proteomes" id="UP000003980">
    <property type="component" value="Unassembled WGS sequence"/>
</dbReference>
<organism evidence="11 12">
    <name type="scientific">Metallosphaera yellowstonensis MK1</name>
    <dbReference type="NCBI Taxonomy" id="671065"/>
    <lineage>
        <taxon>Archaea</taxon>
        <taxon>Thermoproteota</taxon>
        <taxon>Thermoprotei</taxon>
        <taxon>Sulfolobales</taxon>
        <taxon>Sulfolobaceae</taxon>
        <taxon>Metallosphaera</taxon>
    </lineage>
</organism>
<dbReference type="PANTHER" id="PTHR47861:SF3">
    <property type="entry name" value="FKBP-TYPE PEPTIDYL-PROLYL CIS-TRANS ISOMERASE SLYD"/>
    <property type="match status" value="1"/>
</dbReference>
<dbReference type="eggNOG" id="arCOG00980">
    <property type="taxonomic scope" value="Archaea"/>
</dbReference>
<dbReference type="InterPro" id="IPR048261">
    <property type="entry name" value="SlpA/SlyD-like_ins_sf"/>
</dbReference>
<proteinExistence type="inferred from homology"/>
<dbReference type="RefSeq" id="WP_009073551.1">
    <property type="nucleotide sequence ID" value="NZ_JH597768.1"/>
</dbReference>
<dbReference type="STRING" id="671065.MetMK1DRAFT_00022270"/>
<evidence type="ECO:0000256" key="3">
    <source>
        <dbReference type="ARBA" id="ARBA00006577"/>
    </source>
</evidence>
<comment type="similarity">
    <text evidence="3 9">Belongs to the FKBP-type PPIase family.</text>
</comment>
<dbReference type="Gene3D" id="2.40.10.330">
    <property type="match status" value="1"/>
</dbReference>
<evidence type="ECO:0000259" key="10">
    <source>
        <dbReference type="PROSITE" id="PS50059"/>
    </source>
</evidence>
<dbReference type="Pfam" id="PF00254">
    <property type="entry name" value="FKBP_C"/>
    <property type="match status" value="1"/>
</dbReference>
<dbReference type="Gene3D" id="3.30.70.2210">
    <property type="match status" value="1"/>
</dbReference>
<evidence type="ECO:0000256" key="5">
    <source>
        <dbReference type="ARBA" id="ARBA00023110"/>
    </source>
</evidence>
<dbReference type="GO" id="GO:0005737">
    <property type="term" value="C:cytoplasm"/>
    <property type="evidence" value="ECO:0007669"/>
    <property type="project" value="UniProtKB-SubCell"/>
</dbReference>
<dbReference type="GO" id="GO:0042026">
    <property type="term" value="P:protein refolding"/>
    <property type="evidence" value="ECO:0007669"/>
    <property type="project" value="UniProtKB-ARBA"/>
</dbReference>
<dbReference type="PROSITE" id="PS50059">
    <property type="entry name" value="FKBP_PPIASE"/>
    <property type="match status" value="1"/>
</dbReference>
<dbReference type="Pfam" id="PF22199">
    <property type="entry name" value="FKBP26_IF"/>
    <property type="match status" value="1"/>
</dbReference>
<evidence type="ECO:0000256" key="7">
    <source>
        <dbReference type="ARBA" id="ARBA00023235"/>
    </source>
</evidence>
<keyword evidence="4" id="KW-0963">Cytoplasm</keyword>
<dbReference type="AlphaFoldDB" id="H2C6N9"/>
<evidence type="ECO:0000256" key="8">
    <source>
        <dbReference type="PROSITE-ProRule" id="PRU00277"/>
    </source>
</evidence>
<comment type="subcellular location">
    <subcellularLocation>
        <location evidence="2">Cytoplasm</location>
    </subcellularLocation>
</comment>
<evidence type="ECO:0000256" key="2">
    <source>
        <dbReference type="ARBA" id="ARBA00004496"/>
    </source>
</evidence>
<dbReference type="EC" id="5.2.1.8" evidence="9"/>
<accession>H2C6N9</accession>
<feature type="domain" description="PPIase FKBP-type" evidence="10">
    <location>
        <begin position="5"/>
        <end position="92"/>
    </location>
</feature>
<evidence type="ECO:0000256" key="4">
    <source>
        <dbReference type="ARBA" id="ARBA00022490"/>
    </source>
</evidence>
<evidence type="ECO:0000256" key="1">
    <source>
        <dbReference type="ARBA" id="ARBA00000971"/>
    </source>
</evidence>
<dbReference type="PANTHER" id="PTHR47861">
    <property type="entry name" value="FKBP-TYPE PEPTIDYL-PROLYL CIS-TRANS ISOMERASE SLYD"/>
    <property type="match status" value="1"/>
</dbReference>
<evidence type="ECO:0000313" key="12">
    <source>
        <dbReference type="Proteomes" id="UP000003980"/>
    </source>
</evidence>
<dbReference type="Gene3D" id="3.10.50.40">
    <property type="match status" value="1"/>
</dbReference>
<dbReference type="EMBL" id="JH597768">
    <property type="protein sequence ID" value="EHP69466.1"/>
    <property type="molecule type" value="Genomic_DNA"/>
</dbReference>
<gene>
    <name evidence="11" type="ORF">MetMK1DRAFT_00022270</name>
</gene>
<sequence length="233" mass="26873">MFKDKDFLIVEYTGRIKDTGEVIDTTSEEEAKKANIYDSDRRYVPQLVILGEHRLIKGLEEVLYSLDPDQEKEVEIPPENAYGTRDPSKVKIVSLGELRKQGITPYPNMPVRFSDGTYGTVKSVTGGRVLIDMNHPLAGRSLIYKIKVVKVLNDEKEKIDALLDRWFSRKYMPAFELSEDKKSLKVTIPKELFLLEDLQTRKLLFAKDVITYVLPEDCSIIYQEIYNKSIFTQ</sequence>
<protein>
    <recommendedName>
        <fullName evidence="9">Peptidyl-prolyl cis-trans isomerase</fullName>
        <ecNumber evidence="9">5.2.1.8</ecNumber>
    </recommendedName>
</protein>
<dbReference type="OrthoDB" id="8615at2157"/>
<dbReference type="InterPro" id="IPR001179">
    <property type="entry name" value="PPIase_FKBP_dom"/>
</dbReference>
<reference evidence="11 12" key="1">
    <citation type="submission" date="2012-01" db="EMBL/GenBank/DDBJ databases">
        <title>Improved High-Quality Draft sequence of Metallosphaera yellowstonensis MK1.</title>
        <authorList>
            <consortium name="US DOE Joint Genome Institute"/>
            <person name="Lucas S."/>
            <person name="Han J."/>
            <person name="Cheng J.-F."/>
            <person name="Goodwin L."/>
            <person name="Pitluck S."/>
            <person name="Peters L."/>
            <person name="Teshima H."/>
            <person name="Detter J.C."/>
            <person name="Han C."/>
            <person name="Tapia R."/>
            <person name="Land M."/>
            <person name="Hauser L."/>
            <person name="Kyrpides N."/>
            <person name="Kozubal M."/>
            <person name="Macur R.E."/>
            <person name="Jay Z."/>
            <person name="Inskeep W."/>
            <person name="Woyke T."/>
        </authorList>
    </citation>
    <scope>NUCLEOTIDE SEQUENCE [LARGE SCALE GENOMIC DNA]</scope>
    <source>
        <strain evidence="11 12">MK1</strain>
    </source>
</reference>
<keyword evidence="6" id="KW-0143">Chaperone</keyword>
<dbReference type="GO" id="GO:0003755">
    <property type="term" value="F:peptidyl-prolyl cis-trans isomerase activity"/>
    <property type="evidence" value="ECO:0007669"/>
    <property type="project" value="UniProtKB-UniRule"/>
</dbReference>
<comment type="catalytic activity">
    <reaction evidence="1 8 9">
        <text>[protein]-peptidylproline (omega=180) = [protein]-peptidylproline (omega=0)</text>
        <dbReference type="Rhea" id="RHEA:16237"/>
        <dbReference type="Rhea" id="RHEA-COMP:10747"/>
        <dbReference type="Rhea" id="RHEA-COMP:10748"/>
        <dbReference type="ChEBI" id="CHEBI:83833"/>
        <dbReference type="ChEBI" id="CHEBI:83834"/>
        <dbReference type="EC" id="5.2.1.8"/>
    </reaction>
</comment>
<evidence type="ECO:0000256" key="6">
    <source>
        <dbReference type="ARBA" id="ARBA00023186"/>
    </source>
</evidence>
<keyword evidence="7 8" id="KW-0413">Isomerase</keyword>
<dbReference type="HOGENOM" id="CLU_073526_1_0_2"/>
<evidence type="ECO:0000313" key="11">
    <source>
        <dbReference type="EMBL" id="EHP69466.1"/>
    </source>
</evidence>